<protein>
    <recommendedName>
        <fullName evidence="10 13">4-hydroxy-tetrahydrodipicolinate reductase</fullName>
        <shortName evidence="13">HTPA reductase</shortName>
        <ecNumber evidence="10 13">1.17.1.8</ecNumber>
    </recommendedName>
</protein>
<dbReference type="EMBL" id="LPVJ01000009">
    <property type="protein sequence ID" value="KUO96847.1"/>
    <property type="molecule type" value="Genomic_DNA"/>
</dbReference>
<comment type="similarity">
    <text evidence="1 13">Belongs to the DapB family.</text>
</comment>
<evidence type="ECO:0000256" key="6">
    <source>
        <dbReference type="ARBA" id="ARBA00023002"/>
    </source>
</evidence>
<keyword evidence="7 13" id="KW-0520">NAD</keyword>
<dbReference type="SUPFAM" id="SSF55347">
    <property type="entry name" value="Glyceraldehyde-3-phosphate dehydrogenase-like, C-terminal domain"/>
    <property type="match status" value="1"/>
</dbReference>
<evidence type="ECO:0000256" key="8">
    <source>
        <dbReference type="ARBA" id="ARBA00023154"/>
    </source>
</evidence>
<evidence type="ECO:0000259" key="14">
    <source>
        <dbReference type="Pfam" id="PF01113"/>
    </source>
</evidence>
<dbReference type="GO" id="GO:0009089">
    <property type="term" value="P:lysine biosynthetic process via diaminopimelate"/>
    <property type="evidence" value="ECO:0007669"/>
    <property type="project" value="UniProtKB-UniRule"/>
</dbReference>
<dbReference type="AlphaFoldDB" id="A0A101XSP0"/>
<comment type="caution">
    <text evidence="13">Was originally thought to be a dihydrodipicolinate reductase (DHDPR), catalyzing the conversion of dihydrodipicolinate to tetrahydrodipicolinate. However, it was shown in E.coli that the substrate of the enzymatic reaction is not dihydrodipicolinate (DHDP) but in fact (2S,4S)-4-hydroxy-2,3,4,5-tetrahydrodipicolinic acid (HTPA), the product released by the DapA-catalyzed reaction.</text>
</comment>
<evidence type="ECO:0000313" key="17">
    <source>
        <dbReference type="Proteomes" id="UP000053557"/>
    </source>
</evidence>
<dbReference type="Pfam" id="PF01113">
    <property type="entry name" value="DapB_N"/>
    <property type="match status" value="1"/>
</dbReference>
<keyword evidence="2 13" id="KW-0963">Cytoplasm</keyword>
<evidence type="ECO:0000256" key="4">
    <source>
        <dbReference type="ARBA" id="ARBA00022857"/>
    </source>
</evidence>
<comment type="subunit">
    <text evidence="13">Homotetramer.</text>
</comment>
<dbReference type="GO" id="GO:0016726">
    <property type="term" value="F:oxidoreductase activity, acting on CH or CH2 groups, NAD or NADP as acceptor"/>
    <property type="evidence" value="ECO:0007669"/>
    <property type="project" value="UniProtKB-UniRule"/>
</dbReference>
<dbReference type="Proteomes" id="UP000053557">
    <property type="component" value="Unassembled WGS sequence"/>
</dbReference>
<accession>A0A101XSP0</accession>
<dbReference type="Pfam" id="PF05173">
    <property type="entry name" value="DapB_C"/>
    <property type="match status" value="1"/>
</dbReference>
<dbReference type="RefSeq" id="WP_067712822.1">
    <property type="nucleotide sequence ID" value="NZ_LPVJ01000009.1"/>
</dbReference>
<comment type="pathway">
    <text evidence="9 13">Amino-acid biosynthesis; L-lysine biosynthesis via DAP pathway; (S)-tetrahydrodipicolinate from L-aspartate: step 4/4.</text>
</comment>
<evidence type="ECO:0000256" key="10">
    <source>
        <dbReference type="ARBA" id="ARBA00038983"/>
    </source>
</evidence>
<keyword evidence="5 13" id="KW-0220">Diaminopimelate biosynthesis</keyword>
<comment type="function">
    <text evidence="13">Catalyzes the conversion of 4-hydroxy-tetrahydrodipicolinate (HTPA) to tetrahydrodipicolinate.</text>
</comment>
<keyword evidence="3 13" id="KW-0028">Amino-acid biosynthesis</keyword>
<dbReference type="UniPathway" id="UPA00034">
    <property type="reaction ID" value="UER00018"/>
</dbReference>
<name>A0A101XSP0_9BACL</name>
<dbReference type="GO" id="GO:0050661">
    <property type="term" value="F:NADP binding"/>
    <property type="evidence" value="ECO:0007669"/>
    <property type="project" value="UniProtKB-UniRule"/>
</dbReference>
<dbReference type="InterPro" id="IPR036291">
    <property type="entry name" value="NAD(P)-bd_dom_sf"/>
</dbReference>
<evidence type="ECO:0000259" key="15">
    <source>
        <dbReference type="Pfam" id="PF05173"/>
    </source>
</evidence>
<dbReference type="HAMAP" id="MF_00102">
    <property type="entry name" value="DapB"/>
    <property type="match status" value="1"/>
</dbReference>
<dbReference type="GO" id="GO:0008839">
    <property type="term" value="F:4-hydroxy-tetrahydrodipicolinate reductase"/>
    <property type="evidence" value="ECO:0007669"/>
    <property type="project" value="UniProtKB-UniRule"/>
</dbReference>
<feature type="binding site" evidence="13">
    <location>
        <begin position="154"/>
        <end position="155"/>
    </location>
    <ligand>
        <name>(S)-2,3,4,5-tetrahydrodipicolinate</name>
        <dbReference type="ChEBI" id="CHEBI:16845"/>
    </ligand>
</feature>
<dbReference type="EC" id="1.17.1.8" evidence="10 13"/>
<dbReference type="Gene3D" id="3.30.360.10">
    <property type="entry name" value="Dihydrodipicolinate Reductase, domain 2"/>
    <property type="match status" value="1"/>
</dbReference>
<organism evidence="16 17">
    <name type="scientific">Ferroacidibacillus organovorans</name>
    <dbReference type="NCBI Taxonomy" id="1765683"/>
    <lineage>
        <taxon>Bacteria</taxon>
        <taxon>Bacillati</taxon>
        <taxon>Bacillota</taxon>
        <taxon>Bacilli</taxon>
        <taxon>Bacillales</taxon>
        <taxon>Alicyclobacillaceae</taxon>
        <taxon>Ferroacidibacillus</taxon>
    </lineage>
</organism>
<feature type="binding site" evidence="13">
    <location>
        <begin position="8"/>
        <end position="13"/>
    </location>
    <ligand>
        <name>NAD(+)</name>
        <dbReference type="ChEBI" id="CHEBI:57540"/>
    </ligand>
</feature>
<feature type="binding site" evidence="13">
    <location>
        <begin position="88"/>
        <end position="90"/>
    </location>
    <ligand>
        <name>NAD(+)</name>
        <dbReference type="ChEBI" id="CHEBI:57540"/>
    </ligand>
</feature>
<dbReference type="CDD" id="cd02274">
    <property type="entry name" value="DHDPR_N"/>
    <property type="match status" value="1"/>
</dbReference>
<comment type="caution">
    <text evidence="13">Lacks conserved residue(s) required for the propagation of feature annotation.</text>
</comment>
<evidence type="ECO:0000256" key="13">
    <source>
        <dbReference type="HAMAP-Rule" id="MF_00102"/>
    </source>
</evidence>
<dbReference type="PANTHER" id="PTHR20836:SF0">
    <property type="entry name" value="4-HYDROXY-TETRAHYDRODIPICOLINATE REDUCTASE 1, CHLOROPLASTIC-RELATED"/>
    <property type="match status" value="1"/>
</dbReference>
<dbReference type="PANTHER" id="PTHR20836">
    <property type="entry name" value="DIHYDRODIPICOLINATE REDUCTASE"/>
    <property type="match status" value="1"/>
</dbReference>
<dbReference type="GO" id="GO:0005829">
    <property type="term" value="C:cytosol"/>
    <property type="evidence" value="ECO:0007669"/>
    <property type="project" value="TreeGrafter"/>
</dbReference>
<evidence type="ECO:0000256" key="9">
    <source>
        <dbReference type="ARBA" id="ARBA00037922"/>
    </source>
</evidence>
<feature type="binding site" evidence="13">
    <location>
        <position position="145"/>
    </location>
    <ligand>
        <name>(S)-2,3,4,5-tetrahydrodipicolinate</name>
        <dbReference type="ChEBI" id="CHEBI:16845"/>
    </ligand>
</feature>
<keyword evidence="4 13" id="KW-0521">NADP</keyword>
<dbReference type="InterPro" id="IPR023940">
    <property type="entry name" value="DHDPR_bac"/>
</dbReference>
<evidence type="ECO:0000256" key="11">
    <source>
        <dbReference type="ARBA" id="ARBA00049080"/>
    </source>
</evidence>
<feature type="binding site" evidence="13">
    <location>
        <position position="36"/>
    </location>
    <ligand>
        <name>NADP(+)</name>
        <dbReference type="ChEBI" id="CHEBI:58349"/>
    </ligand>
</feature>
<dbReference type="OrthoDB" id="9790352at2"/>
<gene>
    <name evidence="13" type="primary">dapB</name>
    <name evidence="16" type="ORF">ATW55_08545</name>
</gene>
<feature type="active site" description="Proton donor" evidence="13">
    <location>
        <position position="148"/>
    </location>
</feature>
<sequence length="239" mass="26846">MIRTAVAGPRGKMGRETVRALMQAEDIELVAVIDRRATLHEMQIPVYEDPLQCFTEERVDVLVDFTHADASRAILSRAIEAGVSPVIGTTGFRDDELKAYDYALKNAKLGGLYVPNFAIGAILMMQMAEVASRYFNHVEIIEYHHEQKRDAPSGTAKRTAERIEHAFDARDLHREIPIHSVRMPGFIAHQEVIFGGEGERLTIRHDSMSRESFMQGVLLAVRKVRSLSGLTIGLDHLLR</sequence>
<evidence type="ECO:0000256" key="7">
    <source>
        <dbReference type="ARBA" id="ARBA00023027"/>
    </source>
</evidence>
<reference evidence="16 17" key="1">
    <citation type="submission" date="2015-12" db="EMBL/GenBank/DDBJ databases">
        <title>Draft genome sequence of Acidibacillus ferrooxidans ITV001, isolated from a chalcopyrite acid mine drainage site in Brazil.</title>
        <authorList>
            <person name="Dall'Agnol H."/>
            <person name="Nancucheo I."/>
            <person name="Johnson B."/>
            <person name="Oliveira R."/>
            <person name="Leite L."/>
            <person name="Pylro V."/>
            <person name="Nunes G.L."/>
            <person name="Tzotzos G."/>
            <person name="Fernandes G.R."/>
            <person name="Dutra J."/>
            <person name="Orellana S.C."/>
            <person name="Oliveira G."/>
        </authorList>
    </citation>
    <scope>NUCLEOTIDE SEQUENCE [LARGE SCALE GENOMIC DNA]</scope>
    <source>
        <strain evidence="17">ITV01</strain>
    </source>
</reference>
<evidence type="ECO:0000256" key="2">
    <source>
        <dbReference type="ARBA" id="ARBA00022490"/>
    </source>
</evidence>
<proteinExistence type="inferred from homology"/>
<dbReference type="InterPro" id="IPR000846">
    <property type="entry name" value="DapB_N"/>
</dbReference>
<dbReference type="PIRSF" id="PIRSF000161">
    <property type="entry name" value="DHPR"/>
    <property type="match status" value="1"/>
</dbReference>
<keyword evidence="6 13" id="KW-0560">Oxidoreductase</keyword>
<evidence type="ECO:0000256" key="5">
    <source>
        <dbReference type="ARBA" id="ARBA00022915"/>
    </source>
</evidence>
<evidence type="ECO:0000256" key="1">
    <source>
        <dbReference type="ARBA" id="ARBA00006642"/>
    </source>
</evidence>
<comment type="catalytic activity">
    <reaction evidence="12 13">
        <text>(S)-2,3,4,5-tetrahydrodipicolinate + NAD(+) + H2O = (2S,4S)-4-hydroxy-2,3,4,5-tetrahydrodipicolinate + NADH + H(+)</text>
        <dbReference type="Rhea" id="RHEA:35323"/>
        <dbReference type="ChEBI" id="CHEBI:15377"/>
        <dbReference type="ChEBI" id="CHEBI:15378"/>
        <dbReference type="ChEBI" id="CHEBI:16845"/>
        <dbReference type="ChEBI" id="CHEBI:57540"/>
        <dbReference type="ChEBI" id="CHEBI:57945"/>
        <dbReference type="ChEBI" id="CHEBI:67139"/>
        <dbReference type="EC" id="1.17.1.8"/>
    </reaction>
</comment>
<feature type="domain" description="Dihydrodipicolinate reductase C-terminal" evidence="15">
    <location>
        <begin position="120"/>
        <end position="237"/>
    </location>
</feature>
<feature type="domain" description="Dihydrodipicolinate reductase N-terminal" evidence="14">
    <location>
        <begin position="2"/>
        <end position="117"/>
    </location>
</feature>
<dbReference type="InterPro" id="IPR022663">
    <property type="entry name" value="DapB_C"/>
</dbReference>
<evidence type="ECO:0000256" key="12">
    <source>
        <dbReference type="ARBA" id="ARBA00049396"/>
    </source>
</evidence>
<comment type="subcellular location">
    <subcellularLocation>
        <location evidence="13">Cytoplasm</location>
    </subcellularLocation>
</comment>
<dbReference type="SUPFAM" id="SSF51735">
    <property type="entry name" value="NAD(P)-binding Rossmann-fold domains"/>
    <property type="match status" value="1"/>
</dbReference>
<comment type="caution">
    <text evidence="16">The sequence shown here is derived from an EMBL/GenBank/DDBJ whole genome shotgun (WGS) entry which is preliminary data.</text>
</comment>
<dbReference type="NCBIfam" id="TIGR00036">
    <property type="entry name" value="dapB"/>
    <property type="match status" value="1"/>
</dbReference>
<comment type="catalytic activity">
    <reaction evidence="11 13">
        <text>(S)-2,3,4,5-tetrahydrodipicolinate + NADP(+) + H2O = (2S,4S)-4-hydroxy-2,3,4,5-tetrahydrodipicolinate + NADPH + H(+)</text>
        <dbReference type="Rhea" id="RHEA:35331"/>
        <dbReference type="ChEBI" id="CHEBI:15377"/>
        <dbReference type="ChEBI" id="CHEBI:15378"/>
        <dbReference type="ChEBI" id="CHEBI:16845"/>
        <dbReference type="ChEBI" id="CHEBI:57783"/>
        <dbReference type="ChEBI" id="CHEBI:58349"/>
        <dbReference type="ChEBI" id="CHEBI:67139"/>
        <dbReference type="EC" id="1.17.1.8"/>
    </reaction>
</comment>
<dbReference type="PROSITE" id="PS01298">
    <property type="entry name" value="DAPB"/>
    <property type="match status" value="1"/>
</dbReference>
<feature type="binding site" evidence="13">
    <location>
        <begin position="114"/>
        <end position="117"/>
    </location>
    <ligand>
        <name>NAD(+)</name>
        <dbReference type="ChEBI" id="CHEBI:57540"/>
    </ligand>
</feature>
<dbReference type="FunFam" id="3.30.360.10:FF:000009">
    <property type="entry name" value="4-hydroxy-tetrahydrodipicolinate reductase"/>
    <property type="match status" value="1"/>
</dbReference>
<evidence type="ECO:0000256" key="3">
    <source>
        <dbReference type="ARBA" id="ARBA00022605"/>
    </source>
</evidence>
<dbReference type="GO" id="GO:0051287">
    <property type="term" value="F:NAD binding"/>
    <property type="evidence" value="ECO:0007669"/>
    <property type="project" value="UniProtKB-UniRule"/>
</dbReference>
<feature type="active site" description="Proton donor/acceptor" evidence="13">
    <location>
        <position position="144"/>
    </location>
</feature>
<keyword evidence="17" id="KW-1185">Reference proteome</keyword>
<dbReference type="GO" id="GO:0019877">
    <property type="term" value="P:diaminopimelate biosynthetic process"/>
    <property type="evidence" value="ECO:0007669"/>
    <property type="project" value="UniProtKB-UniRule"/>
</dbReference>
<dbReference type="InterPro" id="IPR022664">
    <property type="entry name" value="DapB_N_CS"/>
</dbReference>
<keyword evidence="8 13" id="KW-0457">Lysine biosynthesis</keyword>
<evidence type="ECO:0000313" key="16">
    <source>
        <dbReference type="EMBL" id="KUO96847.1"/>
    </source>
</evidence>
<dbReference type="Gene3D" id="3.40.50.720">
    <property type="entry name" value="NAD(P)-binding Rossmann-like Domain"/>
    <property type="match status" value="1"/>
</dbReference>